<dbReference type="PANTHER" id="PTHR45138:SF9">
    <property type="entry name" value="DIGUANYLATE CYCLASE DGCM-RELATED"/>
    <property type="match status" value="1"/>
</dbReference>
<comment type="subcellular location">
    <subcellularLocation>
        <location evidence="1">Cell membrane</location>
        <topology evidence="1">Multi-pass membrane protein</topology>
    </subcellularLocation>
</comment>
<evidence type="ECO:0000256" key="9">
    <source>
        <dbReference type="SAM" id="Phobius"/>
    </source>
</evidence>
<dbReference type="FunFam" id="3.30.70.270:FF:000001">
    <property type="entry name" value="Diguanylate cyclase domain protein"/>
    <property type="match status" value="1"/>
</dbReference>
<dbReference type="CDD" id="cd01949">
    <property type="entry name" value="GGDEF"/>
    <property type="match status" value="1"/>
</dbReference>
<dbReference type="Pfam" id="PF00990">
    <property type="entry name" value="GGDEF"/>
    <property type="match status" value="1"/>
</dbReference>
<evidence type="ECO:0000256" key="1">
    <source>
        <dbReference type="ARBA" id="ARBA00004651"/>
    </source>
</evidence>
<keyword evidence="8" id="KW-0175">Coiled coil</keyword>
<feature type="transmembrane region" description="Helical" evidence="9">
    <location>
        <begin position="283"/>
        <end position="302"/>
    </location>
</feature>
<evidence type="ECO:0000259" key="10">
    <source>
        <dbReference type="PROSITE" id="PS50887"/>
    </source>
</evidence>
<organism evidence="11 12">
    <name type="scientific">Arcobacter acticola</name>
    <dbReference type="NCBI Taxonomy" id="1849015"/>
    <lineage>
        <taxon>Bacteria</taxon>
        <taxon>Pseudomonadati</taxon>
        <taxon>Campylobacterota</taxon>
        <taxon>Epsilonproteobacteria</taxon>
        <taxon>Campylobacterales</taxon>
        <taxon>Arcobacteraceae</taxon>
        <taxon>Arcobacter</taxon>
    </lineage>
</organism>
<feature type="coiled-coil region" evidence="8">
    <location>
        <begin position="299"/>
        <end position="344"/>
    </location>
</feature>
<evidence type="ECO:0000313" key="11">
    <source>
        <dbReference type="EMBL" id="QKE29825.1"/>
    </source>
</evidence>
<proteinExistence type="predicted"/>
<evidence type="ECO:0000313" key="12">
    <source>
        <dbReference type="Proteomes" id="UP000503483"/>
    </source>
</evidence>
<dbReference type="GO" id="GO:0005886">
    <property type="term" value="C:plasma membrane"/>
    <property type="evidence" value="ECO:0007669"/>
    <property type="project" value="UniProtKB-SubCell"/>
</dbReference>
<dbReference type="InterPro" id="IPR007895">
    <property type="entry name" value="MASE1"/>
</dbReference>
<evidence type="ECO:0000256" key="4">
    <source>
        <dbReference type="ARBA" id="ARBA00022692"/>
    </source>
</evidence>
<dbReference type="Pfam" id="PF05231">
    <property type="entry name" value="MASE1"/>
    <property type="match status" value="1"/>
</dbReference>
<comment type="catalytic activity">
    <reaction evidence="7">
        <text>2 GTP = 3',3'-c-di-GMP + 2 diphosphate</text>
        <dbReference type="Rhea" id="RHEA:24898"/>
        <dbReference type="ChEBI" id="CHEBI:33019"/>
        <dbReference type="ChEBI" id="CHEBI:37565"/>
        <dbReference type="ChEBI" id="CHEBI:58805"/>
        <dbReference type="EC" id="2.7.7.65"/>
    </reaction>
</comment>
<keyword evidence="5 9" id="KW-1133">Transmembrane helix</keyword>
<protein>
    <recommendedName>
        <fullName evidence="2">diguanylate cyclase</fullName>
        <ecNumber evidence="2">2.7.7.65</ecNumber>
    </recommendedName>
</protein>
<evidence type="ECO:0000256" key="7">
    <source>
        <dbReference type="ARBA" id="ARBA00034247"/>
    </source>
</evidence>
<keyword evidence="12" id="KW-1185">Reference proteome</keyword>
<evidence type="ECO:0000256" key="3">
    <source>
        <dbReference type="ARBA" id="ARBA00022475"/>
    </source>
</evidence>
<dbReference type="AlphaFoldDB" id="A0A6M8EZ32"/>
<accession>A0A6M8EZ32</accession>
<keyword evidence="3" id="KW-1003">Cell membrane</keyword>
<feature type="transmembrane region" description="Helical" evidence="9">
    <location>
        <begin position="251"/>
        <end position="277"/>
    </location>
</feature>
<dbReference type="InterPro" id="IPR043128">
    <property type="entry name" value="Rev_trsase/Diguanyl_cyclase"/>
</dbReference>
<feature type="transmembrane region" description="Helical" evidence="9">
    <location>
        <begin position="169"/>
        <end position="188"/>
    </location>
</feature>
<feature type="transmembrane region" description="Helical" evidence="9">
    <location>
        <begin position="45"/>
        <end position="65"/>
    </location>
</feature>
<dbReference type="InterPro" id="IPR050469">
    <property type="entry name" value="Diguanylate_Cyclase"/>
</dbReference>
<evidence type="ECO:0000256" key="2">
    <source>
        <dbReference type="ARBA" id="ARBA00012528"/>
    </source>
</evidence>
<keyword evidence="6 9" id="KW-0472">Membrane</keyword>
<dbReference type="EMBL" id="CP042652">
    <property type="protein sequence ID" value="QKE29825.1"/>
    <property type="molecule type" value="Genomic_DNA"/>
</dbReference>
<gene>
    <name evidence="11" type="ORF">AACT_2756</name>
</gene>
<feature type="transmembrane region" description="Helical" evidence="9">
    <location>
        <begin position="21"/>
        <end position="39"/>
    </location>
</feature>
<feature type="transmembrane region" description="Helical" evidence="9">
    <location>
        <begin position="200"/>
        <end position="220"/>
    </location>
</feature>
<evidence type="ECO:0000256" key="5">
    <source>
        <dbReference type="ARBA" id="ARBA00022989"/>
    </source>
</evidence>
<dbReference type="NCBIfam" id="TIGR00254">
    <property type="entry name" value="GGDEF"/>
    <property type="match status" value="1"/>
</dbReference>
<dbReference type="EC" id="2.7.7.65" evidence="2"/>
<feature type="domain" description="GGDEF" evidence="10">
    <location>
        <begin position="372"/>
        <end position="500"/>
    </location>
</feature>
<dbReference type="PANTHER" id="PTHR45138">
    <property type="entry name" value="REGULATORY COMPONENTS OF SENSORY TRANSDUCTION SYSTEM"/>
    <property type="match status" value="1"/>
</dbReference>
<sequence>MQNSFKNNGEINIENFLNIKNIAIALLLSTVYVLLGILSMKYVTMSSGIAIAWLPNSLLLAFFLLKDIKQWKYYIPFFVMAEIVADYSTFTIIQALQFAFINIFETTLAAFLIKKFSGNQKVNFTNTKYVIMFFFIGLNIMPAIGALFGALVYSTRIDEHTTFFEFWRLWYFGDAVGILLLTPIMVILKENYESLKKYDFNILNIFVIVFALYLSIELFSTSNINLSLPATPFIFILALVWIIYKQGILPALILSLLISGTAIYYTVGGIGPFSIFLEKETTIYLQEFIFLLFIITIFVGALHKEIDDSKEELKKLNKTLENKVEEKTKSLVEANEKLIQLASKDTLTNIYNRRMIDEYISQETTKSKRHKSDFSLMILDIDYFKETNDKYGHQVGDEILIQICNIISNNIRESDIFGRWGGEEFILLLPQTNLDNAYIVAENLRNKIENHSFEKVGQKTISIGISQFDNIEDTKQFIKRADDAMYKAKNSGRNKVLVSE</sequence>
<name>A0A6M8EZ32_9BACT</name>
<dbReference type="InterPro" id="IPR029787">
    <property type="entry name" value="Nucleotide_cyclase"/>
</dbReference>
<keyword evidence="4 9" id="KW-0812">Transmembrane</keyword>
<dbReference type="Gene3D" id="3.30.70.270">
    <property type="match status" value="1"/>
</dbReference>
<dbReference type="SUPFAM" id="SSF55073">
    <property type="entry name" value="Nucleotide cyclase"/>
    <property type="match status" value="1"/>
</dbReference>
<dbReference type="SMART" id="SM00267">
    <property type="entry name" value="GGDEF"/>
    <property type="match status" value="1"/>
</dbReference>
<reference evidence="11 12" key="1">
    <citation type="submission" date="2019-08" db="EMBL/GenBank/DDBJ databases">
        <title>Complete genome sequence of Arcobacter acticola.</title>
        <authorList>
            <person name="Miller W."/>
        </authorList>
    </citation>
    <scope>NUCLEOTIDE SEQUENCE [LARGE SCALE GENOMIC DNA]</scope>
    <source>
        <strain evidence="11 12">KCTC 52212</strain>
    </source>
</reference>
<dbReference type="Proteomes" id="UP000503483">
    <property type="component" value="Chromosome"/>
</dbReference>
<dbReference type="PROSITE" id="PS50887">
    <property type="entry name" value="GGDEF"/>
    <property type="match status" value="1"/>
</dbReference>
<dbReference type="RefSeq" id="WP_172127921.1">
    <property type="nucleotide sequence ID" value="NZ_CP042652.1"/>
</dbReference>
<evidence type="ECO:0000256" key="6">
    <source>
        <dbReference type="ARBA" id="ARBA00023136"/>
    </source>
</evidence>
<dbReference type="GO" id="GO:0052621">
    <property type="term" value="F:diguanylate cyclase activity"/>
    <property type="evidence" value="ECO:0007669"/>
    <property type="project" value="UniProtKB-EC"/>
</dbReference>
<feature type="transmembrane region" description="Helical" evidence="9">
    <location>
        <begin position="129"/>
        <end position="153"/>
    </location>
</feature>
<dbReference type="KEGG" id="paco:AACT_2756"/>
<feature type="transmembrane region" description="Helical" evidence="9">
    <location>
        <begin position="226"/>
        <end position="244"/>
    </location>
</feature>
<dbReference type="InterPro" id="IPR000160">
    <property type="entry name" value="GGDEF_dom"/>
</dbReference>
<evidence type="ECO:0000256" key="8">
    <source>
        <dbReference type="SAM" id="Coils"/>
    </source>
</evidence>